<evidence type="ECO:0000313" key="2">
    <source>
        <dbReference type="EMBL" id="TDU84182.1"/>
    </source>
</evidence>
<evidence type="ECO:0000259" key="1">
    <source>
        <dbReference type="Pfam" id="PF08241"/>
    </source>
</evidence>
<keyword evidence="3" id="KW-1185">Reference proteome</keyword>
<dbReference type="OrthoDB" id="9810247at2"/>
<organism evidence="2 3">
    <name type="scientific">Kribbella voronezhensis</name>
    <dbReference type="NCBI Taxonomy" id="2512212"/>
    <lineage>
        <taxon>Bacteria</taxon>
        <taxon>Bacillati</taxon>
        <taxon>Actinomycetota</taxon>
        <taxon>Actinomycetes</taxon>
        <taxon>Propionibacteriales</taxon>
        <taxon>Kribbellaceae</taxon>
        <taxon>Kribbella</taxon>
    </lineage>
</organism>
<dbReference type="Gene3D" id="3.40.50.2000">
    <property type="entry name" value="Glycogen Phosphorylase B"/>
    <property type="match status" value="1"/>
</dbReference>
<dbReference type="CDD" id="cd02440">
    <property type="entry name" value="AdoMet_MTases"/>
    <property type="match status" value="1"/>
</dbReference>
<accession>A0A4R7SXT6</accession>
<dbReference type="GO" id="GO:0008757">
    <property type="term" value="F:S-adenosylmethionine-dependent methyltransferase activity"/>
    <property type="evidence" value="ECO:0007669"/>
    <property type="project" value="InterPro"/>
</dbReference>
<reference evidence="2 3" key="1">
    <citation type="submission" date="2019-03" db="EMBL/GenBank/DDBJ databases">
        <title>Genomic Encyclopedia of Type Strains, Phase III (KMG-III): the genomes of soil and plant-associated and newly described type strains.</title>
        <authorList>
            <person name="Whitman W."/>
        </authorList>
    </citation>
    <scope>NUCLEOTIDE SEQUENCE [LARGE SCALE GENOMIC DNA]</scope>
    <source>
        <strain evidence="2 3">VKM Ac-2575</strain>
    </source>
</reference>
<dbReference type="Gene3D" id="3.40.50.150">
    <property type="entry name" value="Vaccinia Virus protein VP39"/>
    <property type="match status" value="1"/>
</dbReference>
<comment type="caution">
    <text evidence="2">The sequence shown here is derived from an EMBL/GenBank/DDBJ whole genome shotgun (WGS) entry which is preliminary data.</text>
</comment>
<dbReference type="GO" id="GO:0032259">
    <property type="term" value="P:methylation"/>
    <property type="evidence" value="ECO:0007669"/>
    <property type="project" value="UniProtKB-KW"/>
</dbReference>
<keyword evidence="2" id="KW-0489">Methyltransferase</keyword>
<gene>
    <name evidence="2" type="ORF">EV138_6653</name>
</gene>
<dbReference type="EMBL" id="SOCE01000002">
    <property type="protein sequence ID" value="TDU84182.1"/>
    <property type="molecule type" value="Genomic_DNA"/>
</dbReference>
<dbReference type="InterPro" id="IPR013216">
    <property type="entry name" value="Methyltransf_11"/>
</dbReference>
<dbReference type="Proteomes" id="UP000295151">
    <property type="component" value="Unassembled WGS sequence"/>
</dbReference>
<feature type="domain" description="Methyltransferase type 11" evidence="1">
    <location>
        <begin position="183"/>
        <end position="271"/>
    </location>
</feature>
<sequence>MGPWPFDRLIAASSSLCGDHEVFMQTGTSTVVPPCSSAPFIGYEETVRRLAEADVVITHAGNTVRLVERMGKVPIAIAREASRGEMRNDHQVEYLRAEEPRGRVIALWGDLSELGRAVAEHPRREQQLLAAMKPLAEVNETALEAVMSLAVRPVAPDNVFEKHPTARYAWAFEQLRSRTGRHLDLGIGDGTFLSALADRTALQVVGADPHPAYLASCPGDRPLVRVGEELPFADASFDSVTMLDVLEHTRDERSTLAQVHRVLRPGGLLVLTVPAQHVFSFLDPDNAKLRMPRLHRTVYAARFGREVYRQRFEDSSDGLRGDMAWERDEHTNYRPAELLEMLGQAGFQPQSRDGANLFWRFLQIPALLAPQRARVLFDLPLRVDGSLFRSANLFLTAVRG</sequence>
<protein>
    <submittedName>
        <fullName evidence="2">Methyltransferase family protein</fullName>
    </submittedName>
</protein>
<keyword evidence="2" id="KW-0808">Transferase</keyword>
<dbReference type="InterPro" id="IPR029063">
    <property type="entry name" value="SAM-dependent_MTases_sf"/>
</dbReference>
<dbReference type="InterPro" id="IPR050508">
    <property type="entry name" value="Methyltransf_Superfamily"/>
</dbReference>
<name>A0A4R7SXT6_9ACTN</name>
<dbReference type="PANTHER" id="PTHR42912">
    <property type="entry name" value="METHYLTRANSFERASE"/>
    <property type="match status" value="1"/>
</dbReference>
<evidence type="ECO:0000313" key="3">
    <source>
        <dbReference type="Proteomes" id="UP000295151"/>
    </source>
</evidence>
<proteinExistence type="predicted"/>
<dbReference type="AlphaFoldDB" id="A0A4R7SXT6"/>
<dbReference type="SUPFAM" id="SSF53335">
    <property type="entry name" value="S-adenosyl-L-methionine-dependent methyltransferases"/>
    <property type="match status" value="1"/>
</dbReference>
<dbReference type="Pfam" id="PF08241">
    <property type="entry name" value="Methyltransf_11"/>
    <property type="match status" value="1"/>
</dbReference>